<evidence type="ECO:0000259" key="1">
    <source>
        <dbReference type="Pfam" id="PF13456"/>
    </source>
</evidence>
<feature type="non-terminal residue" evidence="2">
    <location>
        <position position="150"/>
    </location>
</feature>
<gene>
    <name evidence="2" type="ORF">LIPSTDRAFT_32455</name>
</gene>
<dbReference type="OrthoDB" id="5423336at2759"/>
<name>A0A1E3PWD9_LIPST</name>
<dbReference type="InterPro" id="IPR002156">
    <property type="entry name" value="RNaseH_domain"/>
</dbReference>
<sequence length="150" mass="17314">LEGYCDANWAGDLDTTRSTSGYLFRITTGTITWNSKRQTSVALSTAEAEYMALSEAATEALYLRQLLRELHYSQLVPTVIYENNQSYISMAYNPTFHARSKHIDIRYHFIRERIESKEVALVHKPTEDMLADVFTKALARERFQRLRSGL</sequence>
<protein>
    <recommendedName>
        <fullName evidence="1">RNase H type-1 domain-containing protein</fullName>
    </recommendedName>
</protein>
<feature type="non-terminal residue" evidence="2">
    <location>
        <position position="1"/>
    </location>
</feature>
<feature type="domain" description="RNase H type-1" evidence="1">
    <location>
        <begin position="14"/>
        <end position="110"/>
    </location>
</feature>
<proteinExistence type="predicted"/>
<keyword evidence="3" id="KW-1185">Reference proteome</keyword>
<dbReference type="STRING" id="675824.A0A1E3PWD9"/>
<dbReference type="PANTHER" id="PTHR11439">
    <property type="entry name" value="GAG-POL-RELATED RETROTRANSPOSON"/>
    <property type="match status" value="1"/>
</dbReference>
<evidence type="ECO:0000313" key="3">
    <source>
        <dbReference type="Proteomes" id="UP000094385"/>
    </source>
</evidence>
<dbReference type="CDD" id="cd09272">
    <property type="entry name" value="RNase_HI_RT_Ty1"/>
    <property type="match status" value="1"/>
</dbReference>
<dbReference type="Proteomes" id="UP000094385">
    <property type="component" value="Unassembled WGS sequence"/>
</dbReference>
<accession>A0A1E3PWD9</accession>
<dbReference type="GO" id="GO:0004523">
    <property type="term" value="F:RNA-DNA hybrid ribonuclease activity"/>
    <property type="evidence" value="ECO:0007669"/>
    <property type="project" value="InterPro"/>
</dbReference>
<organism evidence="2 3">
    <name type="scientific">Lipomyces starkeyi NRRL Y-11557</name>
    <dbReference type="NCBI Taxonomy" id="675824"/>
    <lineage>
        <taxon>Eukaryota</taxon>
        <taxon>Fungi</taxon>
        <taxon>Dikarya</taxon>
        <taxon>Ascomycota</taxon>
        <taxon>Saccharomycotina</taxon>
        <taxon>Lipomycetes</taxon>
        <taxon>Lipomycetales</taxon>
        <taxon>Lipomycetaceae</taxon>
        <taxon>Lipomyces</taxon>
    </lineage>
</organism>
<dbReference type="EMBL" id="KV454303">
    <property type="protein sequence ID" value="ODQ69604.1"/>
    <property type="molecule type" value="Genomic_DNA"/>
</dbReference>
<dbReference type="PANTHER" id="PTHR11439:SF463">
    <property type="entry name" value="REVERSE TRANSCRIPTASE TY1_COPIA-TYPE DOMAIN-CONTAINING PROTEIN"/>
    <property type="match status" value="1"/>
</dbReference>
<dbReference type="Pfam" id="PF13456">
    <property type="entry name" value="RVT_3"/>
    <property type="match status" value="1"/>
</dbReference>
<reference evidence="2 3" key="1">
    <citation type="journal article" date="2016" name="Proc. Natl. Acad. Sci. U.S.A.">
        <title>Comparative genomics of biotechnologically important yeasts.</title>
        <authorList>
            <person name="Riley R."/>
            <person name="Haridas S."/>
            <person name="Wolfe K.H."/>
            <person name="Lopes M.R."/>
            <person name="Hittinger C.T."/>
            <person name="Goeker M."/>
            <person name="Salamov A.A."/>
            <person name="Wisecaver J.H."/>
            <person name="Long T.M."/>
            <person name="Calvey C.H."/>
            <person name="Aerts A.L."/>
            <person name="Barry K.W."/>
            <person name="Choi C."/>
            <person name="Clum A."/>
            <person name="Coughlan A.Y."/>
            <person name="Deshpande S."/>
            <person name="Douglass A.P."/>
            <person name="Hanson S.J."/>
            <person name="Klenk H.-P."/>
            <person name="LaButti K.M."/>
            <person name="Lapidus A."/>
            <person name="Lindquist E.A."/>
            <person name="Lipzen A.M."/>
            <person name="Meier-Kolthoff J.P."/>
            <person name="Ohm R.A."/>
            <person name="Otillar R.P."/>
            <person name="Pangilinan J.L."/>
            <person name="Peng Y."/>
            <person name="Rokas A."/>
            <person name="Rosa C.A."/>
            <person name="Scheuner C."/>
            <person name="Sibirny A.A."/>
            <person name="Slot J.C."/>
            <person name="Stielow J.B."/>
            <person name="Sun H."/>
            <person name="Kurtzman C.P."/>
            <person name="Blackwell M."/>
            <person name="Grigoriev I.V."/>
            <person name="Jeffries T.W."/>
        </authorList>
    </citation>
    <scope>NUCLEOTIDE SEQUENCE [LARGE SCALE GENOMIC DNA]</scope>
    <source>
        <strain evidence="2 3">NRRL Y-11557</strain>
    </source>
</reference>
<evidence type="ECO:0000313" key="2">
    <source>
        <dbReference type="EMBL" id="ODQ69604.1"/>
    </source>
</evidence>
<dbReference type="GO" id="GO:0003676">
    <property type="term" value="F:nucleic acid binding"/>
    <property type="evidence" value="ECO:0007669"/>
    <property type="project" value="InterPro"/>
</dbReference>
<dbReference type="AlphaFoldDB" id="A0A1E3PWD9"/>